<evidence type="ECO:0000313" key="2">
    <source>
        <dbReference type="EMBL" id="ACL11411.1"/>
    </source>
</evidence>
<dbReference type="PANTHER" id="PTHR12746">
    <property type="entry name" value="NONSENSE-MEDIATED MRNA DECAY PROTEIN 3"/>
    <property type="match status" value="1"/>
</dbReference>
<dbReference type="PANTHER" id="PTHR12746:SF2">
    <property type="entry name" value="60S RIBOSOMAL EXPORT PROTEIN NMD3"/>
    <property type="match status" value="1"/>
</dbReference>
<proteinExistence type="predicted"/>
<evidence type="ECO:0000313" key="3">
    <source>
        <dbReference type="Proteomes" id="UP000006903"/>
    </source>
</evidence>
<gene>
    <name evidence="2" type="ordered locus">DKAM_1085</name>
</gene>
<dbReference type="EMBL" id="CP001140">
    <property type="protein sequence ID" value="ACL11411.1"/>
    <property type="molecule type" value="Genomic_DNA"/>
</dbReference>
<sequence>MSNTRFCVKCGREFKQEDLINSLCVNCYLKYHGVFKETPHVELTICPKCGSWYFKGAWHPSLDIREVIRRELLADLHRFLYENISVIEVDVVSDIYKINAGEYGVKAIFTMEVDGRHVVKVNQVVITKLRYRTCDKCMRRTTGSHKVLVQVRFEPLENIEGLRHEVMELLRDLEIGESIIEVMELREGLDIKFEDIVSPRKYVNILVKKYGAKTSESFKSTKYDFQEGKWSGVMTISVRIPVIRENDIVRYRGKLGIVKQVENGVIRILILETGEEVEARLSEYWDRVLEKPGGIYIDERVFTVIAIDKSTIYLLNEETGELGEASLTPANYGLKPGDKVIILSDGERELVVKKEG</sequence>
<dbReference type="Pfam" id="PF04981">
    <property type="entry name" value="NMD3"/>
    <property type="match status" value="1"/>
</dbReference>
<dbReference type="InterPro" id="IPR007064">
    <property type="entry name" value="Nmd3_N"/>
</dbReference>
<accession>B8D5N0</accession>
<protein>
    <submittedName>
        <fullName evidence="2">NMD protein affecting ribosome stability and mRNA decay-like protein</fullName>
    </submittedName>
</protein>
<dbReference type="Proteomes" id="UP000006903">
    <property type="component" value="Chromosome"/>
</dbReference>
<dbReference type="STRING" id="490899.DKAM_1085"/>
<dbReference type="eggNOG" id="arCOG04149">
    <property type="taxonomic scope" value="Archaea"/>
</dbReference>
<dbReference type="GO" id="GO:0043023">
    <property type="term" value="F:ribosomal large subunit binding"/>
    <property type="evidence" value="ECO:0007669"/>
    <property type="project" value="InterPro"/>
</dbReference>
<dbReference type="GO" id="GO:0005737">
    <property type="term" value="C:cytoplasm"/>
    <property type="evidence" value="ECO:0007669"/>
    <property type="project" value="TreeGrafter"/>
</dbReference>
<organism evidence="2 3">
    <name type="scientific">Desulfurococcus amylolyticus (strain DSM 18924 / JCM 16383 / VKM B-2413 / 1221n)</name>
    <name type="common">Desulfurococcus kamchatkensis</name>
    <dbReference type="NCBI Taxonomy" id="490899"/>
    <lineage>
        <taxon>Archaea</taxon>
        <taxon>Thermoproteota</taxon>
        <taxon>Thermoprotei</taxon>
        <taxon>Desulfurococcales</taxon>
        <taxon>Desulfurococcaceae</taxon>
        <taxon>Desulfurococcus</taxon>
    </lineage>
</organism>
<feature type="domain" description="Nmd3 N-terminal" evidence="1">
    <location>
        <begin position="7"/>
        <end position="240"/>
    </location>
</feature>
<dbReference type="RefSeq" id="WP_012608752.1">
    <property type="nucleotide sequence ID" value="NC_011766.1"/>
</dbReference>
<dbReference type="GeneID" id="7171632"/>
<dbReference type="KEGG" id="dka:DKAM_1085"/>
<evidence type="ECO:0000259" key="1">
    <source>
        <dbReference type="Pfam" id="PF04981"/>
    </source>
</evidence>
<dbReference type="InterPro" id="IPR039768">
    <property type="entry name" value="Nmd3"/>
</dbReference>
<name>B8D5N0_DESA1</name>
<dbReference type="AlphaFoldDB" id="B8D5N0"/>
<dbReference type="HOGENOM" id="CLU_065087_1_0_2"/>
<reference evidence="2 3" key="1">
    <citation type="journal article" date="2009" name="J. Bacteriol.">
        <title>Complete genome sequence of the anaerobic, protein-degrading hyperthermophilic crenarchaeon Desulfurococcus kamchatkensis.</title>
        <authorList>
            <person name="Ravin N.V."/>
            <person name="Mardanov A.V."/>
            <person name="Beletsky A.V."/>
            <person name="Kublanov I.V."/>
            <person name="Kolganova T.V."/>
            <person name="Lebedinsky A.V."/>
            <person name="Chernyh N.A."/>
            <person name="Bonch-Osmolovskaya E.A."/>
            <person name="Skryabin K.G."/>
        </authorList>
    </citation>
    <scope>NUCLEOTIDE SEQUENCE [LARGE SCALE GENOMIC DNA]</scope>
    <source>
        <strain evidence="3">DSM 18924 / JCM 16383 / VKM B-2413 / 1221n</strain>
    </source>
</reference>